<gene>
    <name evidence="4" type="ORF">CA2015_2869</name>
</gene>
<keyword evidence="5" id="KW-1185">Reference proteome</keyword>
<organism evidence="4 5">
    <name type="scientific">Cyclobacterium amurskyense</name>
    <dbReference type="NCBI Taxonomy" id="320787"/>
    <lineage>
        <taxon>Bacteria</taxon>
        <taxon>Pseudomonadati</taxon>
        <taxon>Bacteroidota</taxon>
        <taxon>Cytophagia</taxon>
        <taxon>Cytophagales</taxon>
        <taxon>Cyclobacteriaceae</taxon>
        <taxon>Cyclobacterium</taxon>
    </lineage>
</organism>
<feature type="domain" description="Sulfatase N-terminal" evidence="3">
    <location>
        <begin position="27"/>
        <end position="350"/>
    </location>
</feature>
<dbReference type="Gene3D" id="3.40.720.10">
    <property type="entry name" value="Alkaline Phosphatase, subunit A"/>
    <property type="match status" value="1"/>
</dbReference>
<evidence type="ECO:0000256" key="2">
    <source>
        <dbReference type="ARBA" id="ARBA00022801"/>
    </source>
</evidence>
<keyword evidence="2" id="KW-0378">Hydrolase</keyword>
<dbReference type="KEGG" id="camu:CA2015_2869"/>
<dbReference type="PANTHER" id="PTHR45953">
    <property type="entry name" value="IDURONATE 2-SULFATASE"/>
    <property type="match status" value="1"/>
</dbReference>
<dbReference type="Pfam" id="PF00884">
    <property type="entry name" value="Sulfatase"/>
    <property type="match status" value="1"/>
</dbReference>
<evidence type="ECO:0000259" key="3">
    <source>
        <dbReference type="Pfam" id="PF00884"/>
    </source>
</evidence>
<dbReference type="CDD" id="cd16031">
    <property type="entry name" value="G6S_like"/>
    <property type="match status" value="1"/>
</dbReference>
<dbReference type="InterPro" id="IPR017850">
    <property type="entry name" value="Alkaline_phosphatase_core_sf"/>
</dbReference>
<dbReference type="EMBL" id="CP012040">
    <property type="protein sequence ID" value="AKP52276.1"/>
    <property type="molecule type" value="Genomic_DNA"/>
</dbReference>
<sequence length="452" mass="51611">MSKTRFVITGLLFLVVTLSGFGQEKQPNIIFIISDSHRSEALGVAGNSFVQTPHLNQLAQEGVRFENAYVTTAICTGSRASFFTGQYMSRHGIEDFATDFSEEALLETYPLVLKKGGYKISLIGNWGIGKNPPVSHFDHWDSKIPWRTTSGLHQTDNIVQKAVNYLDKYQSEAPFFLSLGFSAAHEIDPTKDKPATYDVQERYLPLYENIEIPFPETVAPEYWDNFPDFFRTDKNIARSRWQGFFSSAELFQKNAKNYYRMVTGLDDAVGTIMQKLKELGIDENTIVIYTSDHGFSLGEHGLMGKWYPFEASIRVPLIIYDPRNLESNGKATEKIALNIDLGPTILKLADLEIPKCMQGIDLLEMISSNKKRLDRKEFFYEHEFLGSPQLLKSQAVIRKDIKYIYYPEHDYEVLYDLKNDPNETVNVVNSPGYARKVKNLRTSLRNLKQSVK</sequence>
<dbReference type="AlphaFoldDB" id="A0A0H4PCT7"/>
<dbReference type="GO" id="GO:0008484">
    <property type="term" value="F:sulfuric ester hydrolase activity"/>
    <property type="evidence" value="ECO:0007669"/>
    <property type="project" value="TreeGrafter"/>
</dbReference>
<dbReference type="RefSeq" id="WP_048642514.1">
    <property type="nucleotide sequence ID" value="NZ_CAXBGM010000044.1"/>
</dbReference>
<reference evidence="4 5" key="1">
    <citation type="submission" date="2015-07" db="EMBL/GenBank/DDBJ databases">
        <authorList>
            <person name="Kim K.M."/>
        </authorList>
    </citation>
    <scope>NUCLEOTIDE SEQUENCE [LARGE SCALE GENOMIC DNA]</scope>
    <source>
        <strain evidence="4 5">KCTC 12363</strain>
    </source>
</reference>
<dbReference type="OrthoDB" id="9815108at2"/>
<accession>A0A0H4PCT7</accession>
<proteinExistence type="predicted"/>
<dbReference type="GO" id="GO:0046872">
    <property type="term" value="F:metal ion binding"/>
    <property type="evidence" value="ECO:0007669"/>
    <property type="project" value="UniProtKB-KW"/>
</dbReference>
<dbReference type="Proteomes" id="UP000036520">
    <property type="component" value="Chromosome"/>
</dbReference>
<protein>
    <submittedName>
        <fullName evidence="4">Arylsulfatase</fullName>
    </submittedName>
</protein>
<dbReference type="InterPro" id="IPR000917">
    <property type="entry name" value="Sulfatase_N"/>
</dbReference>
<evidence type="ECO:0000256" key="1">
    <source>
        <dbReference type="ARBA" id="ARBA00022723"/>
    </source>
</evidence>
<dbReference type="SUPFAM" id="SSF53649">
    <property type="entry name" value="Alkaline phosphatase-like"/>
    <property type="match status" value="1"/>
</dbReference>
<evidence type="ECO:0000313" key="4">
    <source>
        <dbReference type="EMBL" id="AKP52276.1"/>
    </source>
</evidence>
<keyword evidence="1" id="KW-0479">Metal-binding</keyword>
<dbReference type="GO" id="GO:0005737">
    <property type="term" value="C:cytoplasm"/>
    <property type="evidence" value="ECO:0007669"/>
    <property type="project" value="TreeGrafter"/>
</dbReference>
<evidence type="ECO:0000313" key="5">
    <source>
        <dbReference type="Proteomes" id="UP000036520"/>
    </source>
</evidence>
<dbReference type="PANTHER" id="PTHR45953:SF1">
    <property type="entry name" value="IDURONATE 2-SULFATASE"/>
    <property type="match status" value="1"/>
</dbReference>
<name>A0A0H4PCT7_9BACT</name>